<dbReference type="AlphaFoldDB" id="G0IZP1"/>
<dbReference type="RefSeq" id="WP_014020000.1">
    <property type="nucleotide sequence ID" value="NC_015914.1"/>
</dbReference>
<accession>G0IZP1</accession>
<evidence type="ECO:0000313" key="2">
    <source>
        <dbReference type="Proteomes" id="UP000001635"/>
    </source>
</evidence>
<name>G0IZP1_CYCMS</name>
<proteinExistence type="predicted"/>
<evidence type="ECO:0000313" key="1">
    <source>
        <dbReference type="EMBL" id="AEL25705.1"/>
    </source>
</evidence>
<organism evidence="1 2">
    <name type="scientific">Cyclobacterium marinum (strain ATCC 25205 / DSM 745 / LMG 13164 / NCIMB 1802)</name>
    <name type="common">Flectobacillus marinus</name>
    <dbReference type="NCBI Taxonomy" id="880070"/>
    <lineage>
        <taxon>Bacteria</taxon>
        <taxon>Pseudomonadati</taxon>
        <taxon>Bacteroidota</taxon>
        <taxon>Cytophagia</taxon>
        <taxon>Cytophagales</taxon>
        <taxon>Cyclobacteriaceae</taxon>
        <taxon>Cyclobacterium</taxon>
    </lineage>
</organism>
<dbReference type="Proteomes" id="UP000001635">
    <property type="component" value="Chromosome"/>
</dbReference>
<reference evidence="2" key="1">
    <citation type="submission" date="2011-07" db="EMBL/GenBank/DDBJ databases">
        <title>The complete genome of Cyclobacterium marinum DSM 745.</title>
        <authorList>
            <person name="Lucas S."/>
            <person name="Han J."/>
            <person name="Lapidus A."/>
            <person name="Bruce D."/>
            <person name="Goodwin L."/>
            <person name="Pitluck S."/>
            <person name="Peters L."/>
            <person name="Kyrpides N."/>
            <person name="Mavromatis K."/>
            <person name="Ivanova N."/>
            <person name="Ovchinnikova G."/>
            <person name="Chertkov O."/>
            <person name="Detter J.C."/>
            <person name="Tapia R."/>
            <person name="Han C."/>
            <person name="Land M."/>
            <person name="Hauser L."/>
            <person name="Markowitz V."/>
            <person name="Cheng J.-F."/>
            <person name="Hugenholtz P."/>
            <person name="Woyke T."/>
            <person name="Wu D."/>
            <person name="Tindall B."/>
            <person name="Schuetze A."/>
            <person name="Brambilla E."/>
            <person name="Klenk H.-P."/>
            <person name="Eisen J.A."/>
        </authorList>
    </citation>
    <scope>NUCLEOTIDE SEQUENCE [LARGE SCALE GENOMIC DNA]</scope>
    <source>
        <strain evidence="2">ATCC 25205 / DSM 745 / LMG 13164 / NCIMB 1802</strain>
    </source>
</reference>
<sequence length="40" mass="4583">MKEKYPVFNRVRFDEGGADSLLVISIFRGTDKVGYQGLLY</sequence>
<protein>
    <submittedName>
        <fullName evidence="1">Uncharacterized protein</fullName>
    </submittedName>
</protein>
<gene>
    <name evidence="1" type="ordered locus">Cycma_1957</name>
</gene>
<dbReference type="HOGENOM" id="CLU_3288337_0_0_10"/>
<dbReference type="KEGG" id="cmr:Cycma_1957"/>
<dbReference type="EMBL" id="CP002955">
    <property type="protein sequence ID" value="AEL25705.1"/>
    <property type="molecule type" value="Genomic_DNA"/>
</dbReference>
<keyword evidence="2" id="KW-1185">Reference proteome</keyword>